<comment type="subcellular location">
    <subcellularLocation>
        <location evidence="1">Plastid</location>
        <location evidence="1">Chloroplast</location>
    </subcellularLocation>
</comment>
<reference evidence="4 5" key="1">
    <citation type="submission" date="2020-01" db="EMBL/GenBank/DDBJ databases">
        <title>Genome sequence of Arachis hypogaea, cultivar Shitouqi.</title>
        <authorList>
            <person name="Zhuang W."/>
            <person name="Chen H."/>
            <person name="Varshney R."/>
            <person name="Wang D."/>
            <person name="Ming R."/>
        </authorList>
    </citation>
    <scope>NUCLEOTIDE SEQUENCE [LARGE SCALE GENOMIC DNA]</scope>
    <source>
        <tissue evidence="4">Young leaf</tissue>
    </source>
</reference>
<dbReference type="Proteomes" id="UP000464620">
    <property type="component" value="Chromosome B09"/>
</dbReference>
<evidence type="ECO:0000313" key="5">
    <source>
        <dbReference type="Proteomes" id="UP000464620"/>
    </source>
</evidence>
<dbReference type="AlphaFoldDB" id="A0A6B9V8R8"/>
<keyword evidence="3" id="KW-0934">Plastid</keyword>
<dbReference type="EMBL" id="CP031001">
    <property type="protein sequence ID" value="QHN78136.1"/>
    <property type="molecule type" value="Genomic_DNA"/>
</dbReference>
<keyword evidence="2" id="KW-0150">Chloroplast</keyword>
<dbReference type="InterPro" id="IPR007378">
    <property type="entry name" value="Tic22-like"/>
</dbReference>
<protein>
    <submittedName>
        <fullName evidence="4">Protein TIC 22-like</fullName>
    </submittedName>
</protein>
<organism evidence="4 5">
    <name type="scientific">Arachis hypogaea</name>
    <name type="common">Peanut</name>
    <dbReference type="NCBI Taxonomy" id="3818"/>
    <lineage>
        <taxon>Eukaryota</taxon>
        <taxon>Viridiplantae</taxon>
        <taxon>Streptophyta</taxon>
        <taxon>Embryophyta</taxon>
        <taxon>Tracheophyta</taxon>
        <taxon>Spermatophyta</taxon>
        <taxon>Magnoliopsida</taxon>
        <taxon>eudicotyledons</taxon>
        <taxon>Gunneridae</taxon>
        <taxon>Pentapetalae</taxon>
        <taxon>rosids</taxon>
        <taxon>fabids</taxon>
        <taxon>Fabales</taxon>
        <taxon>Fabaceae</taxon>
        <taxon>Papilionoideae</taxon>
        <taxon>50 kb inversion clade</taxon>
        <taxon>dalbergioids sensu lato</taxon>
        <taxon>Dalbergieae</taxon>
        <taxon>Pterocarpus clade</taxon>
        <taxon>Arachis</taxon>
    </lineage>
</organism>
<dbReference type="GO" id="GO:0015031">
    <property type="term" value="P:protein transport"/>
    <property type="evidence" value="ECO:0007669"/>
    <property type="project" value="InterPro"/>
</dbReference>
<proteinExistence type="predicted"/>
<dbReference type="GO" id="GO:0009507">
    <property type="term" value="C:chloroplast"/>
    <property type="evidence" value="ECO:0007669"/>
    <property type="project" value="UniProtKB-SubCell"/>
</dbReference>
<sequence>MAFRLIPEQSQVKNNLRVREKSGSAANSFPGVPVFQVLLSVALNLDISFEFLFRVL</sequence>
<gene>
    <name evidence="4" type="ORF">DS421_19g658790</name>
</gene>
<evidence type="ECO:0000256" key="2">
    <source>
        <dbReference type="ARBA" id="ARBA00022528"/>
    </source>
</evidence>
<accession>A0A6B9V8R8</accession>
<dbReference type="Pfam" id="PF04278">
    <property type="entry name" value="Tic22"/>
    <property type="match status" value="1"/>
</dbReference>
<evidence type="ECO:0000256" key="1">
    <source>
        <dbReference type="ARBA" id="ARBA00004229"/>
    </source>
</evidence>
<evidence type="ECO:0000313" key="4">
    <source>
        <dbReference type="EMBL" id="QHN78136.1"/>
    </source>
</evidence>
<name>A0A6B9V8R8_ARAHY</name>
<evidence type="ECO:0000256" key="3">
    <source>
        <dbReference type="ARBA" id="ARBA00022640"/>
    </source>
</evidence>